<proteinExistence type="predicted"/>
<gene>
    <name evidence="1" type="ORF">Z520_09626</name>
</gene>
<evidence type="ECO:0000313" key="2">
    <source>
        <dbReference type="Proteomes" id="UP000053411"/>
    </source>
</evidence>
<dbReference type="OrthoDB" id="4126315at2759"/>
<organism evidence="1 2">
    <name type="scientific">Fonsecaea multimorphosa CBS 102226</name>
    <dbReference type="NCBI Taxonomy" id="1442371"/>
    <lineage>
        <taxon>Eukaryota</taxon>
        <taxon>Fungi</taxon>
        <taxon>Dikarya</taxon>
        <taxon>Ascomycota</taxon>
        <taxon>Pezizomycotina</taxon>
        <taxon>Eurotiomycetes</taxon>
        <taxon>Chaetothyriomycetidae</taxon>
        <taxon>Chaetothyriales</taxon>
        <taxon>Herpotrichiellaceae</taxon>
        <taxon>Fonsecaea</taxon>
    </lineage>
</organism>
<evidence type="ECO:0008006" key="3">
    <source>
        <dbReference type="Google" id="ProtNLM"/>
    </source>
</evidence>
<dbReference type="RefSeq" id="XP_016628703.1">
    <property type="nucleotide sequence ID" value="XM_016780120.1"/>
</dbReference>
<protein>
    <recommendedName>
        <fullName evidence="3">ABM domain-containing protein</fullName>
    </recommendedName>
</protein>
<dbReference type="Proteomes" id="UP000053411">
    <property type="component" value="Unassembled WGS sequence"/>
</dbReference>
<dbReference type="SUPFAM" id="SSF54909">
    <property type="entry name" value="Dimeric alpha+beta barrel"/>
    <property type="match status" value="1"/>
</dbReference>
<dbReference type="AlphaFoldDB" id="A0A0D2GYF0"/>
<dbReference type="VEuPathDB" id="FungiDB:Z520_09626"/>
<accession>A0A0D2GYF0</accession>
<dbReference type="GeneID" id="27715372"/>
<keyword evidence="2" id="KW-1185">Reference proteome</keyword>
<sequence length="110" mass="13060">MSSSSRVPDRFMIHVNLYFAPEHVPVALEACKTLFEEIWKDPRVDFCQIVQDANEPGTIRIQEAWNASRQYLEEVQIHKSYYGPYLKATEHLWIKPRESHVSLVQNHFWM</sequence>
<dbReference type="EMBL" id="KN848086">
    <property type="protein sequence ID" value="KIX94580.1"/>
    <property type="molecule type" value="Genomic_DNA"/>
</dbReference>
<dbReference type="Gene3D" id="3.30.70.100">
    <property type="match status" value="1"/>
</dbReference>
<reference evidence="1 2" key="1">
    <citation type="submission" date="2015-01" db="EMBL/GenBank/DDBJ databases">
        <title>The Genome Sequence of Fonsecaea multimorphosa CBS 102226.</title>
        <authorList>
            <consortium name="The Broad Institute Genomics Platform"/>
            <person name="Cuomo C."/>
            <person name="de Hoog S."/>
            <person name="Gorbushina A."/>
            <person name="Stielow B."/>
            <person name="Teixiera M."/>
            <person name="Abouelleil A."/>
            <person name="Chapman S.B."/>
            <person name="Priest M."/>
            <person name="Young S.K."/>
            <person name="Wortman J."/>
            <person name="Nusbaum C."/>
            <person name="Birren B."/>
        </authorList>
    </citation>
    <scope>NUCLEOTIDE SEQUENCE [LARGE SCALE GENOMIC DNA]</scope>
    <source>
        <strain evidence="1 2">CBS 102226</strain>
    </source>
</reference>
<name>A0A0D2GYF0_9EURO</name>
<dbReference type="InterPro" id="IPR011008">
    <property type="entry name" value="Dimeric_a/b-barrel"/>
</dbReference>
<evidence type="ECO:0000313" key="1">
    <source>
        <dbReference type="EMBL" id="KIX94580.1"/>
    </source>
</evidence>